<dbReference type="PANTHER" id="PTHR10151">
    <property type="entry name" value="ECTONUCLEOTIDE PYROPHOSPHATASE/PHOSPHODIESTERASE"/>
    <property type="match status" value="1"/>
</dbReference>
<reference evidence="3 4" key="1">
    <citation type="submission" date="2017-08" db="EMBL/GenBank/DDBJ databases">
        <title>Infants hospitalized years apart are colonized by the same room-sourced microbial strains.</title>
        <authorList>
            <person name="Brooks B."/>
            <person name="Olm M.R."/>
            <person name="Firek B.A."/>
            <person name="Baker R."/>
            <person name="Thomas B.C."/>
            <person name="Morowitz M.J."/>
            <person name="Banfield J.F."/>
        </authorList>
    </citation>
    <scope>NUCLEOTIDE SEQUENCE [LARGE SCALE GENOMIC DNA]</scope>
    <source>
        <strain evidence="3">S2_005_002_R2_33</strain>
    </source>
</reference>
<dbReference type="Gene3D" id="3.40.720.10">
    <property type="entry name" value="Alkaline Phosphatase, subunit A"/>
    <property type="match status" value="1"/>
</dbReference>
<gene>
    <name evidence="3" type="ORF">DI555_14565</name>
</gene>
<keyword evidence="2" id="KW-0732">Signal</keyword>
<dbReference type="AlphaFoldDB" id="A0A2W5NLY6"/>
<evidence type="ECO:0000256" key="1">
    <source>
        <dbReference type="SAM" id="MobiDB-lite"/>
    </source>
</evidence>
<evidence type="ECO:0000313" key="3">
    <source>
        <dbReference type="EMBL" id="PZQ53944.1"/>
    </source>
</evidence>
<dbReference type="SUPFAM" id="SSF53649">
    <property type="entry name" value="Alkaline phosphatase-like"/>
    <property type="match status" value="1"/>
</dbReference>
<dbReference type="Gene3D" id="3.30.1360.180">
    <property type="match status" value="1"/>
</dbReference>
<dbReference type="Proteomes" id="UP000249082">
    <property type="component" value="Unassembled WGS sequence"/>
</dbReference>
<accession>A0A2W5NLY6</accession>
<dbReference type="PANTHER" id="PTHR10151:SF120">
    <property type="entry name" value="BIS(5'-ADENOSYL)-TRIPHOSPHATASE"/>
    <property type="match status" value="1"/>
</dbReference>
<dbReference type="EMBL" id="QFPX01000011">
    <property type="protein sequence ID" value="PZQ53944.1"/>
    <property type="molecule type" value="Genomic_DNA"/>
</dbReference>
<feature type="region of interest" description="Disordered" evidence="1">
    <location>
        <begin position="400"/>
        <end position="422"/>
    </location>
</feature>
<dbReference type="Pfam" id="PF01663">
    <property type="entry name" value="Phosphodiest"/>
    <property type="match status" value="1"/>
</dbReference>
<feature type="signal peptide" evidence="2">
    <location>
        <begin position="1"/>
        <end position="24"/>
    </location>
</feature>
<dbReference type="InterPro" id="IPR017850">
    <property type="entry name" value="Alkaline_phosphatase_core_sf"/>
</dbReference>
<proteinExistence type="predicted"/>
<evidence type="ECO:0000313" key="4">
    <source>
        <dbReference type="Proteomes" id="UP000249082"/>
    </source>
</evidence>
<evidence type="ECO:0000256" key="2">
    <source>
        <dbReference type="SAM" id="SignalP"/>
    </source>
</evidence>
<comment type="caution">
    <text evidence="3">The sequence shown here is derived from an EMBL/GenBank/DDBJ whole genome shotgun (WGS) entry which is preliminary data.</text>
</comment>
<organism evidence="3 4">
    <name type="scientific">Novosphingobium pentaromativorans</name>
    <dbReference type="NCBI Taxonomy" id="205844"/>
    <lineage>
        <taxon>Bacteria</taxon>
        <taxon>Pseudomonadati</taxon>
        <taxon>Pseudomonadota</taxon>
        <taxon>Alphaproteobacteria</taxon>
        <taxon>Sphingomonadales</taxon>
        <taxon>Sphingomonadaceae</taxon>
        <taxon>Novosphingobium</taxon>
    </lineage>
</organism>
<dbReference type="InterPro" id="IPR002591">
    <property type="entry name" value="Phosphodiest/P_Trfase"/>
</dbReference>
<sequence length="422" mass="45422">MKTFAPLLAPVLGALALFSTPTSAKSAEEKSDPVVILVSIDGFREDYLDRGITPHLSALAASGVSAAMRPSFPSKTFPNHWALVTGKVPDRNGIIANAFEDPAHPGEKFTMASDEPYWWDEAEPIWVTAEKAGIRTATMFWPGSNVAWGGTLVKEPWKTIEGGTRPSDWQQFNGAVSPSQRVDAVLDWMRRPAANRPRLVTLYFDQVDTAGHRYGPVDAHTDAAIADVDADIGKLVAGLRELGRATDLIVVADHGMAAVSSERTIALDTVAAPSLYKLGDAGPFAAITPTDGNEQALAAALLKPHDHMQCWRKQDIPARLHYGSNPRIAPFFCLAETGWQIAAKRPDKASTGGAHGYDNAAPEMAALFVASGPDFMKRGKLPAFDNVDVAPLLRGLLGLPQSSDSDGNDAPFRDVMKHPRKD</sequence>
<name>A0A2W5NLY6_9SPHN</name>
<dbReference type="GO" id="GO:0016787">
    <property type="term" value="F:hydrolase activity"/>
    <property type="evidence" value="ECO:0007669"/>
    <property type="project" value="UniProtKB-ARBA"/>
</dbReference>
<protein>
    <submittedName>
        <fullName evidence="3">Alkaline phosphatase family protein</fullName>
    </submittedName>
</protein>
<dbReference type="CDD" id="cd16018">
    <property type="entry name" value="Enpp"/>
    <property type="match status" value="1"/>
</dbReference>
<feature type="chain" id="PRO_5015861066" evidence="2">
    <location>
        <begin position="25"/>
        <end position="422"/>
    </location>
</feature>
<feature type="compositionally biased region" description="Basic and acidic residues" evidence="1">
    <location>
        <begin position="411"/>
        <end position="422"/>
    </location>
</feature>